<sequence>MSLENMSEIEERVYAELENVQDPELGIDIVNLGLVYGVDVDKDGDAKVTMTLTSMGCPLAGTIVSDIKSSLNDLIEFGEIQDVDVEIVWSPAWGKHMMSRYAKIALGVHEGPDEHR</sequence>
<dbReference type="RefSeq" id="WP_245893875.1">
    <property type="nucleotide sequence ID" value="NZ_PYAV01000002.1"/>
</dbReference>
<dbReference type="AlphaFoldDB" id="A0A2P8HXE4"/>
<dbReference type="EMBL" id="PYAV01000002">
    <property type="protein sequence ID" value="PSL50877.1"/>
    <property type="molecule type" value="Genomic_DNA"/>
</dbReference>
<feature type="domain" description="MIP18 family-like" evidence="1">
    <location>
        <begin position="10"/>
        <end position="74"/>
    </location>
</feature>
<dbReference type="Pfam" id="PF01883">
    <property type="entry name" value="FeS_assembly_P"/>
    <property type="match status" value="1"/>
</dbReference>
<proteinExistence type="predicted"/>
<dbReference type="PANTHER" id="PTHR42831:SF1">
    <property type="entry name" value="FE-S PROTEIN MATURATION AUXILIARY FACTOR YITW"/>
    <property type="match status" value="1"/>
</dbReference>
<accession>A0A2P8HXE4</accession>
<comment type="caution">
    <text evidence="2">The sequence shown here is derived from an EMBL/GenBank/DDBJ whole genome shotgun (WGS) entry which is preliminary data.</text>
</comment>
<dbReference type="SUPFAM" id="SSF117916">
    <property type="entry name" value="Fe-S cluster assembly (FSCA) domain-like"/>
    <property type="match status" value="1"/>
</dbReference>
<evidence type="ECO:0000259" key="1">
    <source>
        <dbReference type="Pfam" id="PF01883"/>
    </source>
</evidence>
<dbReference type="PANTHER" id="PTHR42831">
    <property type="entry name" value="FE-S PROTEIN MATURATION AUXILIARY FACTOR YITW"/>
    <property type="match status" value="1"/>
</dbReference>
<protein>
    <submittedName>
        <fullName evidence="2">Metal-sulfur cluster biosynthetic enzyme</fullName>
    </submittedName>
</protein>
<dbReference type="InterPro" id="IPR034904">
    <property type="entry name" value="FSCA_dom_sf"/>
</dbReference>
<organism evidence="2 3">
    <name type="scientific">Salsuginibacillus halophilus</name>
    <dbReference type="NCBI Taxonomy" id="517424"/>
    <lineage>
        <taxon>Bacteria</taxon>
        <taxon>Bacillati</taxon>
        <taxon>Bacillota</taxon>
        <taxon>Bacilli</taxon>
        <taxon>Bacillales</taxon>
        <taxon>Bacillaceae</taxon>
        <taxon>Salsuginibacillus</taxon>
    </lineage>
</organism>
<dbReference type="InterPro" id="IPR002744">
    <property type="entry name" value="MIP18-like"/>
</dbReference>
<evidence type="ECO:0000313" key="3">
    <source>
        <dbReference type="Proteomes" id="UP000242310"/>
    </source>
</evidence>
<dbReference type="Proteomes" id="UP000242310">
    <property type="component" value="Unassembled WGS sequence"/>
</dbReference>
<evidence type="ECO:0000313" key="2">
    <source>
        <dbReference type="EMBL" id="PSL50877.1"/>
    </source>
</evidence>
<reference evidence="2 3" key="1">
    <citation type="submission" date="2018-03" db="EMBL/GenBank/DDBJ databases">
        <title>Genomic Encyclopedia of Type Strains, Phase III (KMG-III): the genomes of soil and plant-associated and newly described type strains.</title>
        <authorList>
            <person name="Whitman W."/>
        </authorList>
    </citation>
    <scope>NUCLEOTIDE SEQUENCE [LARGE SCALE GENOMIC DNA]</scope>
    <source>
        <strain evidence="2 3">CGMCC 1.07653</strain>
    </source>
</reference>
<keyword evidence="3" id="KW-1185">Reference proteome</keyword>
<gene>
    <name evidence="2" type="ORF">B0H94_102154</name>
</gene>
<dbReference type="InterPro" id="IPR052339">
    <property type="entry name" value="Fe-S_Maturation_MIP18"/>
</dbReference>
<dbReference type="Gene3D" id="3.30.300.130">
    <property type="entry name" value="Fe-S cluster assembly (FSCA)"/>
    <property type="match status" value="1"/>
</dbReference>
<name>A0A2P8HXE4_9BACI</name>